<dbReference type="PANTHER" id="PTHR10857">
    <property type="entry name" value="COPINE"/>
    <property type="match status" value="1"/>
</dbReference>
<dbReference type="GO" id="GO:0071277">
    <property type="term" value="P:cellular response to calcium ion"/>
    <property type="evidence" value="ECO:0007669"/>
    <property type="project" value="TreeGrafter"/>
</dbReference>
<gene>
    <name evidence="2" type="ORF">M0812_26791</name>
</gene>
<evidence type="ECO:0000313" key="3">
    <source>
        <dbReference type="Proteomes" id="UP001146793"/>
    </source>
</evidence>
<comment type="caution">
    <text evidence="2">The sequence shown here is derived from an EMBL/GenBank/DDBJ whole genome shotgun (WGS) entry which is preliminary data.</text>
</comment>
<dbReference type="GO" id="GO:0005886">
    <property type="term" value="C:plasma membrane"/>
    <property type="evidence" value="ECO:0007669"/>
    <property type="project" value="TreeGrafter"/>
</dbReference>
<feature type="domain" description="Copine C-terminal" evidence="1">
    <location>
        <begin position="227"/>
        <end position="393"/>
    </location>
</feature>
<dbReference type="Proteomes" id="UP001146793">
    <property type="component" value="Unassembled WGS sequence"/>
</dbReference>
<dbReference type="Pfam" id="PF07002">
    <property type="entry name" value="Copine"/>
    <property type="match status" value="1"/>
</dbReference>
<name>A0AAV7YF44_9EUKA</name>
<dbReference type="InterPro" id="IPR010734">
    <property type="entry name" value="Copine_C"/>
</dbReference>
<dbReference type="InterPro" id="IPR036465">
    <property type="entry name" value="vWFA_dom_sf"/>
</dbReference>
<organism evidence="2 3">
    <name type="scientific">Anaeramoeba flamelloides</name>
    <dbReference type="NCBI Taxonomy" id="1746091"/>
    <lineage>
        <taxon>Eukaryota</taxon>
        <taxon>Metamonada</taxon>
        <taxon>Anaeramoebidae</taxon>
        <taxon>Anaeramoeba</taxon>
    </lineage>
</organism>
<evidence type="ECO:0000313" key="2">
    <source>
        <dbReference type="EMBL" id="KAJ3427211.1"/>
    </source>
</evidence>
<reference evidence="2" key="1">
    <citation type="submission" date="2022-08" db="EMBL/GenBank/DDBJ databases">
        <title>Novel sulphate-reducing endosymbionts in the free-living metamonad Anaeramoeba.</title>
        <authorList>
            <person name="Jerlstrom-Hultqvist J."/>
            <person name="Cepicka I."/>
            <person name="Gallot-Lavallee L."/>
            <person name="Salas-Leiva D."/>
            <person name="Curtis B.A."/>
            <person name="Zahonova K."/>
            <person name="Pipaliya S."/>
            <person name="Dacks J."/>
            <person name="Roger A.J."/>
        </authorList>
    </citation>
    <scope>NUCLEOTIDE SEQUENCE</scope>
    <source>
        <strain evidence="2">Busselton2</strain>
    </source>
</reference>
<dbReference type="SUPFAM" id="SSF53300">
    <property type="entry name" value="vWA-like"/>
    <property type="match status" value="1"/>
</dbReference>
<protein>
    <submittedName>
        <fullName evidence="2">Copine</fullName>
    </submittedName>
</protein>
<dbReference type="EMBL" id="JANTQA010000063">
    <property type="protein sequence ID" value="KAJ3427211.1"/>
    <property type="molecule type" value="Genomic_DNA"/>
</dbReference>
<sequence length="428" mass="48753">MTSNENISFSELRLSLKFVRQPTKSVLAVLQIKNGDNWKPLDQTGLLKKTSKDRIKKRFNHKLRLDFSLVYHQKFRIIFLCNEKKEATQDFSFIQFTLGELSVKHGGKLVKNLISTKDKKKSKQQIFIQTFEVLQRRKKINKPVAFGRFQFLEIDINNPDLEIKLTSHQVNSDKKIKTKANAILKLMSIEKLIQPTIFEILCGGYQISPVFAIDFTISNGQVEYENSLHHQNGKQDNLYEQIISLMGKSLLQFKSGEKVIPAFGFGAKVDNNEKNSVVSNCFPLNGNVNNPECEGVEGVLSAYKQSLEYVTLYGPGNVSGIIRGASNLNHEMAKTYTVLIIVTDGVPSDMKQTKMAIENSSLEKVSIIFICIGDQDFTELNYFLNNKKKLRNNIIIAKYDESMQNNPNNFLLKTFSQLTKQIIDSFQI</sequence>
<proteinExistence type="predicted"/>
<evidence type="ECO:0000259" key="1">
    <source>
        <dbReference type="Pfam" id="PF07002"/>
    </source>
</evidence>
<dbReference type="GO" id="GO:0005544">
    <property type="term" value="F:calcium-dependent phospholipid binding"/>
    <property type="evidence" value="ECO:0007669"/>
    <property type="project" value="InterPro"/>
</dbReference>
<dbReference type="PANTHER" id="PTHR10857:SF106">
    <property type="entry name" value="C2 DOMAIN-CONTAINING PROTEIN"/>
    <property type="match status" value="1"/>
</dbReference>
<dbReference type="InterPro" id="IPR045052">
    <property type="entry name" value="Copine"/>
</dbReference>
<accession>A0AAV7YF44</accession>
<dbReference type="AlphaFoldDB" id="A0AAV7YF44"/>